<evidence type="ECO:0000256" key="8">
    <source>
        <dbReference type="SAM" id="Phobius"/>
    </source>
</evidence>
<dbReference type="Pfam" id="PF00122">
    <property type="entry name" value="E1-E2_ATPase"/>
    <property type="match status" value="1"/>
</dbReference>
<proteinExistence type="predicted"/>
<feature type="transmembrane region" description="Helical" evidence="8">
    <location>
        <begin position="39"/>
        <end position="57"/>
    </location>
</feature>
<accession>A0A955L5V7</accession>
<dbReference type="EMBL" id="JAGQLK010000100">
    <property type="protein sequence ID" value="MCA9383620.1"/>
    <property type="molecule type" value="Genomic_DNA"/>
</dbReference>
<keyword evidence="4" id="KW-0067">ATP-binding</keyword>
<keyword evidence="2 8" id="KW-0812">Transmembrane</keyword>
<dbReference type="InterPro" id="IPR023298">
    <property type="entry name" value="ATPase_P-typ_TM_dom_sf"/>
</dbReference>
<reference evidence="10" key="1">
    <citation type="submission" date="2020-04" db="EMBL/GenBank/DDBJ databases">
        <authorList>
            <person name="Zhang T."/>
        </authorList>
    </citation>
    <scope>NUCLEOTIDE SEQUENCE</scope>
    <source>
        <strain evidence="10">HKST-UBA14</strain>
    </source>
</reference>
<evidence type="ECO:0000256" key="3">
    <source>
        <dbReference type="ARBA" id="ARBA00022741"/>
    </source>
</evidence>
<dbReference type="Pfam" id="PF00689">
    <property type="entry name" value="Cation_ATPase_C"/>
    <property type="match status" value="1"/>
</dbReference>
<dbReference type="InterPro" id="IPR001757">
    <property type="entry name" value="P_typ_ATPase"/>
</dbReference>
<dbReference type="InterPro" id="IPR018303">
    <property type="entry name" value="ATPase_P-typ_P_site"/>
</dbReference>
<comment type="caution">
    <text evidence="10">The sequence shown here is derived from an EMBL/GenBank/DDBJ whole genome shotgun (WGS) entry which is preliminary data.</text>
</comment>
<dbReference type="Pfam" id="PF00690">
    <property type="entry name" value="Cation_ATPase_N"/>
    <property type="match status" value="1"/>
</dbReference>
<feature type="transmembrane region" description="Helical" evidence="8">
    <location>
        <begin position="63"/>
        <end position="79"/>
    </location>
</feature>
<dbReference type="InterPro" id="IPR008250">
    <property type="entry name" value="ATPase_P-typ_transduc_dom_A_sf"/>
</dbReference>
<dbReference type="Gene3D" id="2.70.150.10">
    <property type="entry name" value="Calcium-transporting ATPase, cytoplasmic transduction domain A"/>
    <property type="match status" value="1"/>
</dbReference>
<evidence type="ECO:0000256" key="1">
    <source>
        <dbReference type="ARBA" id="ARBA00004141"/>
    </source>
</evidence>
<gene>
    <name evidence="10" type="ORF">KC909_04590</name>
</gene>
<dbReference type="SFLD" id="SFLDG00002">
    <property type="entry name" value="C1.7:_P-type_atpase_like"/>
    <property type="match status" value="1"/>
</dbReference>
<dbReference type="SFLD" id="SFLDF00027">
    <property type="entry name" value="p-type_atpase"/>
    <property type="match status" value="1"/>
</dbReference>
<dbReference type="NCBIfam" id="TIGR01494">
    <property type="entry name" value="ATPase_P-type"/>
    <property type="match status" value="2"/>
</dbReference>
<dbReference type="PRINTS" id="PR00120">
    <property type="entry name" value="HATPASE"/>
</dbReference>
<evidence type="ECO:0000256" key="7">
    <source>
        <dbReference type="ARBA" id="ARBA00023136"/>
    </source>
</evidence>
<dbReference type="SUPFAM" id="SSF81665">
    <property type="entry name" value="Calcium ATPase, transmembrane domain M"/>
    <property type="match status" value="1"/>
</dbReference>
<keyword evidence="7 8" id="KW-0472">Membrane</keyword>
<feature type="transmembrane region" description="Helical" evidence="8">
    <location>
        <begin position="685"/>
        <end position="704"/>
    </location>
</feature>
<dbReference type="PRINTS" id="PR00119">
    <property type="entry name" value="CATATPASE"/>
</dbReference>
<dbReference type="Gene3D" id="1.20.1110.10">
    <property type="entry name" value="Calcium-transporting ATPase, transmembrane domain"/>
    <property type="match status" value="1"/>
</dbReference>
<protein>
    <submittedName>
        <fullName evidence="10">Cation-transporting P-type ATPase</fullName>
    </submittedName>
</protein>
<dbReference type="InterPro" id="IPR044492">
    <property type="entry name" value="P_typ_ATPase_HD_dom"/>
</dbReference>
<dbReference type="GO" id="GO:0016020">
    <property type="term" value="C:membrane"/>
    <property type="evidence" value="ECO:0007669"/>
    <property type="project" value="UniProtKB-SubCell"/>
</dbReference>
<organism evidence="10 11">
    <name type="scientific">Candidatus Dojkabacteria bacterium</name>
    <dbReference type="NCBI Taxonomy" id="2099670"/>
    <lineage>
        <taxon>Bacteria</taxon>
        <taxon>Candidatus Dojkabacteria</taxon>
    </lineage>
</organism>
<comment type="subcellular location">
    <subcellularLocation>
        <location evidence="1">Membrane</location>
        <topology evidence="1">Multi-pass membrane protein</topology>
    </subcellularLocation>
</comment>
<dbReference type="Gene3D" id="3.40.1110.10">
    <property type="entry name" value="Calcium-transporting ATPase, cytoplasmic domain N"/>
    <property type="match status" value="1"/>
</dbReference>
<name>A0A955L5V7_9BACT</name>
<feature type="transmembrane region" description="Helical" evidence="8">
    <location>
        <begin position="790"/>
        <end position="809"/>
    </location>
</feature>
<keyword evidence="5" id="KW-1278">Translocase</keyword>
<dbReference type="SUPFAM" id="SSF81653">
    <property type="entry name" value="Calcium ATPase, transduction domain A"/>
    <property type="match status" value="1"/>
</dbReference>
<dbReference type="SMART" id="SM00831">
    <property type="entry name" value="Cation_ATPase_N"/>
    <property type="match status" value="1"/>
</dbReference>
<dbReference type="Gene3D" id="3.40.50.1000">
    <property type="entry name" value="HAD superfamily/HAD-like"/>
    <property type="match status" value="1"/>
</dbReference>
<dbReference type="SUPFAM" id="SSF81660">
    <property type="entry name" value="Metal cation-transporting ATPase, ATP-binding domain N"/>
    <property type="match status" value="1"/>
</dbReference>
<evidence type="ECO:0000256" key="6">
    <source>
        <dbReference type="ARBA" id="ARBA00022989"/>
    </source>
</evidence>
<dbReference type="InterPro" id="IPR059000">
    <property type="entry name" value="ATPase_P-type_domA"/>
</dbReference>
<evidence type="ECO:0000313" key="10">
    <source>
        <dbReference type="EMBL" id="MCA9383620.1"/>
    </source>
</evidence>
<feature type="domain" description="Cation-transporting P-type ATPase N-terminal" evidence="9">
    <location>
        <begin position="4"/>
        <end position="59"/>
    </location>
</feature>
<dbReference type="InterPro" id="IPR006068">
    <property type="entry name" value="ATPase_P-typ_cation-transptr_C"/>
</dbReference>
<dbReference type="InterPro" id="IPR023299">
    <property type="entry name" value="ATPase_P-typ_cyto_dom_N"/>
</dbReference>
<keyword evidence="6 8" id="KW-1133">Transmembrane helix</keyword>
<evidence type="ECO:0000256" key="2">
    <source>
        <dbReference type="ARBA" id="ARBA00022692"/>
    </source>
</evidence>
<dbReference type="InterPro" id="IPR023214">
    <property type="entry name" value="HAD_sf"/>
</dbReference>
<dbReference type="AlphaFoldDB" id="A0A955L5V7"/>
<dbReference type="Pfam" id="PF00702">
    <property type="entry name" value="Hydrolase"/>
    <property type="match status" value="1"/>
</dbReference>
<evidence type="ECO:0000259" key="9">
    <source>
        <dbReference type="SMART" id="SM00831"/>
    </source>
</evidence>
<keyword evidence="3" id="KW-0547">Nucleotide-binding</keyword>
<feature type="transmembrane region" description="Helical" evidence="8">
    <location>
        <begin position="748"/>
        <end position="770"/>
    </location>
</feature>
<evidence type="ECO:0000256" key="4">
    <source>
        <dbReference type="ARBA" id="ARBA00022840"/>
    </source>
</evidence>
<dbReference type="InterPro" id="IPR036412">
    <property type="entry name" value="HAD-like_sf"/>
</dbReference>
<dbReference type="SUPFAM" id="SSF56784">
    <property type="entry name" value="HAD-like"/>
    <property type="match status" value="1"/>
</dbReference>
<reference evidence="10" key="2">
    <citation type="journal article" date="2021" name="Microbiome">
        <title>Successional dynamics and alternative stable states in a saline activated sludge microbial community over 9 years.</title>
        <authorList>
            <person name="Wang Y."/>
            <person name="Ye J."/>
            <person name="Ju F."/>
            <person name="Liu L."/>
            <person name="Boyd J.A."/>
            <person name="Deng Y."/>
            <person name="Parks D.H."/>
            <person name="Jiang X."/>
            <person name="Yin X."/>
            <person name="Woodcroft B.J."/>
            <person name="Tyson G.W."/>
            <person name="Hugenholtz P."/>
            <person name="Polz M.F."/>
            <person name="Zhang T."/>
        </authorList>
    </citation>
    <scope>NUCLEOTIDE SEQUENCE</scope>
    <source>
        <strain evidence="10">HKST-UBA14</strain>
    </source>
</reference>
<evidence type="ECO:0000256" key="5">
    <source>
        <dbReference type="ARBA" id="ARBA00022967"/>
    </source>
</evidence>
<feature type="transmembrane region" description="Helical" evidence="8">
    <location>
        <begin position="226"/>
        <end position="246"/>
    </location>
</feature>
<evidence type="ECO:0000313" key="11">
    <source>
        <dbReference type="Proteomes" id="UP000783287"/>
    </source>
</evidence>
<dbReference type="Proteomes" id="UP000783287">
    <property type="component" value="Unassembled WGS sequence"/>
</dbReference>
<dbReference type="GO" id="GO:0016887">
    <property type="term" value="F:ATP hydrolysis activity"/>
    <property type="evidence" value="ECO:0007669"/>
    <property type="project" value="InterPro"/>
</dbReference>
<feature type="transmembrane region" description="Helical" evidence="8">
    <location>
        <begin position="252"/>
        <end position="278"/>
    </location>
</feature>
<dbReference type="InterPro" id="IPR004014">
    <property type="entry name" value="ATPase_P-typ_cation-transptr_N"/>
</dbReference>
<sequence>MNYTGLSTKEANERLAQYGPNEITTTNKHTPLTIFLNQLKSPLIYILIFAAVISAALGEYNDAFFILLVVLVNSFLGFFQEYKAENTLEVLQASISQTVKVIRNSEKIIIPKKELVPGDLIVLESGLKVPGDGALIEATELTVNESLLTGESVPVKKIIKSEHHEDEENENIHLIFKGSTVIEGIGLAEITHTGDSTEFGQIAKNLSNEFDPVTPIKKELIQISKVITILVLLVSIGIFALGLFRGVEFEEIFLTTVALGVSTIPEGLIIALTITLALGMNRIMAKKAVVKNLPAAETLGDIDVLCVDKTGTLTYGKMAVAETSFTNEDLAFMALATSNNDANFIDKAISNFVREKKGDDYFYKHFQNRRKLFPFSSRRKYTGAFDGDHLFAVGAPEVILGFSKDYDTNIKNIIKSKAEEGYRMVAVAAKEADINGNPERDAFVDMTFLGLVFVSDPVRESVAGSIAKIEGAGIEIKVITGDLRETSMNILNKLNFKIREEEIIAGHEINEINNEEKFDQIVATTKLFYRTTPDQKLRIVKSLQKQNKRVGMMGDGVNDSPAIKKAEIGICVDSATDVTKEVADLVLLESDFQTIVDAVEEGRNIFENLRKIMTYLFADSLSETILITLSLILGLPLPLLPLQLLWINLVEDGLASLALSFDKSQMDLLKQPPRKQDSSIFDRQVISLIVIISLIIDVIYFIIFKHLLDTGYSLERAQTFIFFGVAVSSLVFLYSAKTVDSNIWRENIFDNIVVNLSVVVGFILMLLSVYWGPLQELLGTVSLTRAEVGYILLLALADTMLIEIVKYFAHKLNKTLHY</sequence>
<feature type="transmembrane region" description="Helical" evidence="8">
    <location>
        <begin position="716"/>
        <end position="736"/>
    </location>
</feature>
<dbReference type="PANTHER" id="PTHR42861">
    <property type="entry name" value="CALCIUM-TRANSPORTING ATPASE"/>
    <property type="match status" value="1"/>
</dbReference>
<dbReference type="PROSITE" id="PS00154">
    <property type="entry name" value="ATPASE_E1_E2"/>
    <property type="match status" value="1"/>
</dbReference>
<dbReference type="GO" id="GO:0005524">
    <property type="term" value="F:ATP binding"/>
    <property type="evidence" value="ECO:0007669"/>
    <property type="project" value="UniProtKB-KW"/>
</dbReference>
<dbReference type="SFLD" id="SFLDS00003">
    <property type="entry name" value="Haloacid_Dehalogenase"/>
    <property type="match status" value="1"/>
</dbReference>